<accession>A0ABY5K2A3</accession>
<evidence type="ECO:0000313" key="2">
    <source>
        <dbReference type="EMBL" id="UUI64561.1"/>
    </source>
</evidence>
<evidence type="ECO:0008006" key="4">
    <source>
        <dbReference type="Google" id="ProtNLM"/>
    </source>
</evidence>
<feature type="signal peptide" evidence="1">
    <location>
        <begin position="1"/>
        <end position="22"/>
    </location>
</feature>
<evidence type="ECO:0000313" key="3">
    <source>
        <dbReference type="Proteomes" id="UP001317322"/>
    </source>
</evidence>
<dbReference type="EMBL" id="CP101989">
    <property type="protein sequence ID" value="UUI64561.1"/>
    <property type="molecule type" value="Genomic_DNA"/>
</dbReference>
<gene>
    <name evidence="2" type="ORF">NP075_15795</name>
</gene>
<keyword evidence="1" id="KW-0732">Signal</keyword>
<evidence type="ECO:0000256" key="1">
    <source>
        <dbReference type="SAM" id="SignalP"/>
    </source>
</evidence>
<dbReference type="PROSITE" id="PS51257">
    <property type="entry name" value="PROKAR_LIPOPROTEIN"/>
    <property type="match status" value="1"/>
</dbReference>
<name>A0ABY5K2A3_9CELL</name>
<dbReference type="Proteomes" id="UP001317322">
    <property type="component" value="Chromosome"/>
</dbReference>
<sequence>MTSGRRACSSAALALGCVLAVAACDVPADARPSTPPPAAFDVEVEVAQLRTDRVARAVSLEVRNSGPDDLRVEAARLVTPLVEGTSVAERGREIGADGMRRLRVPLGAAVCTPQAVQGPPARVELDVTDVHGRAQTLVVTPTDETDDLQRIHGEDCAAAAVAAGLRLSLAEDLPVRQVDGTSVADVTLLVEPVPGGPHVQLVAVRGTTLLRSTDPTGQWEIQVDSAAPPADGRLVLPAVPARCDLHAVAEDKRGTVLGIRAVVDGVEQPVFHVAASDALRGALYDFVLAACGTPTDVHGG</sequence>
<proteinExistence type="predicted"/>
<feature type="chain" id="PRO_5045622069" description="Lipoprotein" evidence="1">
    <location>
        <begin position="23"/>
        <end position="300"/>
    </location>
</feature>
<organism evidence="2 3">
    <name type="scientific">Cellulomonas wangsupingiae</name>
    <dbReference type="NCBI Taxonomy" id="2968085"/>
    <lineage>
        <taxon>Bacteria</taxon>
        <taxon>Bacillati</taxon>
        <taxon>Actinomycetota</taxon>
        <taxon>Actinomycetes</taxon>
        <taxon>Micrococcales</taxon>
        <taxon>Cellulomonadaceae</taxon>
        <taxon>Cellulomonas</taxon>
    </lineage>
</organism>
<keyword evidence="3" id="KW-1185">Reference proteome</keyword>
<reference evidence="2 3" key="1">
    <citation type="submission" date="2022-07" db="EMBL/GenBank/DDBJ databases">
        <title>Novel species in genus cellulomonas.</title>
        <authorList>
            <person name="Ye L."/>
        </authorList>
    </citation>
    <scope>NUCLEOTIDE SEQUENCE [LARGE SCALE GENOMIC DNA]</scope>
    <source>
        <strain evidence="3">zg-Y908</strain>
    </source>
</reference>
<dbReference type="RefSeq" id="WP_227566079.1">
    <property type="nucleotide sequence ID" value="NZ_CP101989.1"/>
</dbReference>
<protein>
    <recommendedName>
        <fullName evidence="4">Lipoprotein</fullName>
    </recommendedName>
</protein>